<protein>
    <submittedName>
        <fullName evidence="1">Uncharacterized protein</fullName>
    </submittedName>
</protein>
<accession>D8T9P7</accession>
<dbReference type="EMBL" id="GL377698">
    <property type="protein sequence ID" value="EFJ06616.1"/>
    <property type="molecule type" value="Genomic_DNA"/>
</dbReference>
<feature type="non-terminal residue" evidence="1">
    <location>
        <position position="91"/>
    </location>
</feature>
<dbReference type="PANTHER" id="PTHR24281">
    <property type="entry name" value="STEROID 21-HYDROXYLASE-RELATED"/>
    <property type="match status" value="1"/>
</dbReference>
<dbReference type="InParanoid" id="D8T9P7"/>
<dbReference type="Pfam" id="PF00067">
    <property type="entry name" value="p450"/>
    <property type="match status" value="1"/>
</dbReference>
<dbReference type="PRINTS" id="PR00463">
    <property type="entry name" value="EP450I"/>
</dbReference>
<dbReference type="GO" id="GO:0005506">
    <property type="term" value="F:iron ion binding"/>
    <property type="evidence" value="ECO:0007669"/>
    <property type="project" value="InterPro"/>
</dbReference>
<name>D8T9P7_SELML</name>
<dbReference type="GO" id="GO:0004497">
    <property type="term" value="F:monooxygenase activity"/>
    <property type="evidence" value="ECO:0007669"/>
    <property type="project" value="InterPro"/>
</dbReference>
<dbReference type="Gene3D" id="1.10.630.10">
    <property type="entry name" value="Cytochrome P450"/>
    <property type="match status" value="1"/>
</dbReference>
<sequence>IIAAGSDTSSCALLDLLNNPDVMTKLQEELGAVVANQMVTEYDFLNLPYLRAVVKETVRLHAFTPLLLPRMSTQDCVLAGYNVPKDATTIV</sequence>
<evidence type="ECO:0000313" key="1">
    <source>
        <dbReference type="EMBL" id="EFJ06616.1"/>
    </source>
</evidence>
<dbReference type="GO" id="GO:0016705">
    <property type="term" value="F:oxidoreductase activity, acting on paired donors, with incorporation or reduction of molecular oxygen"/>
    <property type="evidence" value="ECO:0007669"/>
    <property type="project" value="InterPro"/>
</dbReference>
<dbReference type="eggNOG" id="KOG0156">
    <property type="taxonomic scope" value="Eukaryota"/>
</dbReference>
<organism evidence="2">
    <name type="scientific">Selaginella moellendorffii</name>
    <name type="common">Spikemoss</name>
    <dbReference type="NCBI Taxonomy" id="88036"/>
    <lineage>
        <taxon>Eukaryota</taxon>
        <taxon>Viridiplantae</taxon>
        <taxon>Streptophyta</taxon>
        <taxon>Embryophyta</taxon>
        <taxon>Tracheophyta</taxon>
        <taxon>Lycopodiopsida</taxon>
        <taxon>Selaginellales</taxon>
        <taxon>Selaginellaceae</taxon>
        <taxon>Selaginella</taxon>
    </lineage>
</organism>
<dbReference type="AlphaFoldDB" id="D8T9P7"/>
<dbReference type="HOGENOM" id="CLU_001570_29_4_1"/>
<dbReference type="InterPro" id="IPR001128">
    <property type="entry name" value="Cyt_P450"/>
</dbReference>
<gene>
    <name evidence="1" type="ORF">SELMODRAFT_5625</name>
</gene>
<evidence type="ECO:0000313" key="2">
    <source>
        <dbReference type="Proteomes" id="UP000001514"/>
    </source>
</evidence>
<dbReference type="OrthoDB" id="2789670at2759"/>
<dbReference type="Gramene" id="EFJ06616">
    <property type="protein sequence ID" value="EFJ06616"/>
    <property type="gene ID" value="SELMODRAFT_5625"/>
</dbReference>
<proteinExistence type="predicted"/>
<keyword evidence="2" id="KW-1185">Reference proteome</keyword>
<feature type="non-terminal residue" evidence="1">
    <location>
        <position position="1"/>
    </location>
</feature>
<dbReference type="OMA" id="IRETELC"/>
<dbReference type="SUPFAM" id="SSF48264">
    <property type="entry name" value="Cytochrome P450"/>
    <property type="match status" value="1"/>
</dbReference>
<dbReference type="Proteomes" id="UP000001514">
    <property type="component" value="Unassembled WGS sequence"/>
</dbReference>
<dbReference type="InterPro" id="IPR002401">
    <property type="entry name" value="Cyt_P450_E_grp-I"/>
</dbReference>
<reference evidence="1 2" key="1">
    <citation type="journal article" date="2011" name="Science">
        <title>The Selaginella genome identifies genetic changes associated with the evolution of vascular plants.</title>
        <authorList>
            <person name="Banks J.A."/>
            <person name="Nishiyama T."/>
            <person name="Hasebe M."/>
            <person name="Bowman J.L."/>
            <person name="Gribskov M."/>
            <person name="dePamphilis C."/>
            <person name="Albert V.A."/>
            <person name="Aono N."/>
            <person name="Aoyama T."/>
            <person name="Ambrose B.A."/>
            <person name="Ashton N.W."/>
            <person name="Axtell M.J."/>
            <person name="Barker E."/>
            <person name="Barker M.S."/>
            <person name="Bennetzen J.L."/>
            <person name="Bonawitz N.D."/>
            <person name="Chapple C."/>
            <person name="Cheng C."/>
            <person name="Correa L.G."/>
            <person name="Dacre M."/>
            <person name="DeBarry J."/>
            <person name="Dreyer I."/>
            <person name="Elias M."/>
            <person name="Engstrom E.M."/>
            <person name="Estelle M."/>
            <person name="Feng L."/>
            <person name="Finet C."/>
            <person name="Floyd S.K."/>
            <person name="Frommer W.B."/>
            <person name="Fujita T."/>
            <person name="Gramzow L."/>
            <person name="Gutensohn M."/>
            <person name="Harholt J."/>
            <person name="Hattori M."/>
            <person name="Heyl A."/>
            <person name="Hirai T."/>
            <person name="Hiwatashi Y."/>
            <person name="Ishikawa M."/>
            <person name="Iwata M."/>
            <person name="Karol K.G."/>
            <person name="Koehler B."/>
            <person name="Kolukisaoglu U."/>
            <person name="Kubo M."/>
            <person name="Kurata T."/>
            <person name="Lalonde S."/>
            <person name="Li K."/>
            <person name="Li Y."/>
            <person name="Litt A."/>
            <person name="Lyons E."/>
            <person name="Manning G."/>
            <person name="Maruyama T."/>
            <person name="Michael T.P."/>
            <person name="Mikami K."/>
            <person name="Miyazaki S."/>
            <person name="Morinaga S."/>
            <person name="Murata T."/>
            <person name="Mueller-Roeber B."/>
            <person name="Nelson D.R."/>
            <person name="Obara M."/>
            <person name="Oguri Y."/>
            <person name="Olmstead R.G."/>
            <person name="Onodera N."/>
            <person name="Petersen B.L."/>
            <person name="Pils B."/>
            <person name="Prigge M."/>
            <person name="Rensing S.A."/>
            <person name="Riano-Pachon D.M."/>
            <person name="Roberts A.W."/>
            <person name="Sato Y."/>
            <person name="Scheller H.V."/>
            <person name="Schulz B."/>
            <person name="Schulz C."/>
            <person name="Shakirov E.V."/>
            <person name="Shibagaki N."/>
            <person name="Shinohara N."/>
            <person name="Shippen D.E."/>
            <person name="Soerensen I."/>
            <person name="Sotooka R."/>
            <person name="Sugimoto N."/>
            <person name="Sugita M."/>
            <person name="Sumikawa N."/>
            <person name="Tanurdzic M."/>
            <person name="Theissen G."/>
            <person name="Ulvskov P."/>
            <person name="Wakazuki S."/>
            <person name="Weng J.K."/>
            <person name="Willats W.W."/>
            <person name="Wipf D."/>
            <person name="Wolf P.G."/>
            <person name="Yang L."/>
            <person name="Zimmer A.D."/>
            <person name="Zhu Q."/>
            <person name="Mitros T."/>
            <person name="Hellsten U."/>
            <person name="Loque D."/>
            <person name="Otillar R."/>
            <person name="Salamov A."/>
            <person name="Schmutz J."/>
            <person name="Shapiro H."/>
            <person name="Lindquist E."/>
            <person name="Lucas S."/>
            <person name="Rokhsar D."/>
            <person name="Grigoriev I.V."/>
        </authorList>
    </citation>
    <scope>NUCLEOTIDE SEQUENCE [LARGE SCALE GENOMIC DNA]</scope>
</reference>
<dbReference type="KEGG" id="smo:SELMODRAFT_5625"/>
<dbReference type="GO" id="GO:0020037">
    <property type="term" value="F:heme binding"/>
    <property type="evidence" value="ECO:0007669"/>
    <property type="project" value="InterPro"/>
</dbReference>
<dbReference type="InterPro" id="IPR036396">
    <property type="entry name" value="Cyt_P450_sf"/>
</dbReference>